<dbReference type="EMBL" id="SPDV01000014">
    <property type="protein sequence ID" value="TFI58619.1"/>
    <property type="molecule type" value="Genomic_DNA"/>
</dbReference>
<organism evidence="1 2">
    <name type="scientific">Sphingomonas parva</name>
    <dbReference type="NCBI Taxonomy" id="2555898"/>
    <lineage>
        <taxon>Bacteria</taxon>
        <taxon>Pseudomonadati</taxon>
        <taxon>Pseudomonadota</taxon>
        <taxon>Alphaproteobacteria</taxon>
        <taxon>Sphingomonadales</taxon>
        <taxon>Sphingomonadaceae</taxon>
        <taxon>Sphingomonas</taxon>
    </lineage>
</organism>
<evidence type="ECO:0000313" key="1">
    <source>
        <dbReference type="EMBL" id="TFI58619.1"/>
    </source>
</evidence>
<proteinExistence type="predicted"/>
<name>A0A4Y8ZV42_9SPHN</name>
<protein>
    <submittedName>
        <fullName evidence="1">Uncharacterized protein</fullName>
    </submittedName>
</protein>
<sequence length="118" mass="13057">MKLEWNGPDEEGIISADGIKRLPFEYLGRQLEVRAVYDPSHVDWIVAVIEGDRFVAPTAAFTVSYEKIFDAHMQGGVFANLLPISIAMLRDEVMAGNIALLDKAEAPERLRRAARGTG</sequence>
<comment type="caution">
    <text evidence="1">The sequence shown here is derived from an EMBL/GenBank/DDBJ whole genome shotgun (WGS) entry which is preliminary data.</text>
</comment>
<reference evidence="1 2" key="1">
    <citation type="submission" date="2019-03" db="EMBL/GenBank/DDBJ databases">
        <title>Genome sequence of Sphingomonas sp. 17J27-24.</title>
        <authorList>
            <person name="Kim M."/>
            <person name="Maeng S."/>
            <person name="Sathiyaraj S."/>
        </authorList>
    </citation>
    <scope>NUCLEOTIDE SEQUENCE [LARGE SCALE GENOMIC DNA]</scope>
    <source>
        <strain evidence="1 2">17J27-24</strain>
    </source>
</reference>
<dbReference type="AlphaFoldDB" id="A0A4Y8ZV42"/>
<dbReference type="RefSeq" id="WP_135086041.1">
    <property type="nucleotide sequence ID" value="NZ_SPDV01000014.1"/>
</dbReference>
<keyword evidence="2" id="KW-1185">Reference proteome</keyword>
<accession>A0A4Y8ZV42</accession>
<gene>
    <name evidence="1" type="ORF">E2493_09370</name>
</gene>
<dbReference type="OrthoDB" id="8874923at2"/>
<dbReference type="Proteomes" id="UP000298213">
    <property type="component" value="Unassembled WGS sequence"/>
</dbReference>
<evidence type="ECO:0000313" key="2">
    <source>
        <dbReference type="Proteomes" id="UP000298213"/>
    </source>
</evidence>